<feature type="chain" id="PRO_5042222733" description="SGNH hydrolase-type esterase domain-containing protein" evidence="1">
    <location>
        <begin position="29"/>
        <end position="540"/>
    </location>
</feature>
<gene>
    <name evidence="2" type="ORF">CYMTET_34035</name>
</gene>
<evidence type="ECO:0008006" key="4">
    <source>
        <dbReference type="Google" id="ProtNLM"/>
    </source>
</evidence>
<dbReference type="PANTHER" id="PTHR34407:SF1">
    <property type="entry name" value="SGNH HYDROLASE-TYPE ESTERASE DOMAIN-CONTAINING PROTEIN"/>
    <property type="match status" value="1"/>
</dbReference>
<evidence type="ECO:0000256" key="1">
    <source>
        <dbReference type="SAM" id="SignalP"/>
    </source>
</evidence>
<protein>
    <recommendedName>
        <fullName evidence="4">SGNH hydrolase-type esterase domain-containing protein</fullName>
    </recommendedName>
</protein>
<comment type="caution">
    <text evidence="2">The sequence shown here is derived from an EMBL/GenBank/DDBJ whole genome shotgun (WGS) entry which is preliminary data.</text>
</comment>
<keyword evidence="1" id="KW-0732">Signal</keyword>
<reference evidence="2 3" key="1">
    <citation type="journal article" date="2015" name="Genome Biol. Evol.">
        <title>Comparative Genomics of a Bacterivorous Green Alga Reveals Evolutionary Causalities and Consequences of Phago-Mixotrophic Mode of Nutrition.</title>
        <authorList>
            <person name="Burns J.A."/>
            <person name="Paasch A."/>
            <person name="Narechania A."/>
            <person name="Kim E."/>
        </authorList>
    </citation>
    <scope>NUCLEOTIDE SEQUENCE [LARGE SCALE GENOMIC DNA]</scope>
    <source>
        <strain evidence="2 3">PLY_AMNH</strain>
    </source>
</reference>
<evidence type="ECO:0000313" key="3">
    <source>
        <dbReference type="Proteomes" id="UP001190700"/>
    </source>
</evidence>
<keyword evidence="3" id="KW-1185">Reference proteome</keyword>
<dbReference type="EMBL" id="LGRX02021279">
    <property type="protein sequence ID" value="KAK3256855.1"/>
    <property type="molecule type" value="Genomic_DNA"/>
</dbReference>
<dbReference type="AlphaFoldDB" id="A0AAE0FC17"/>
<dbReference type="PANTHER" id="PTHR34407">
    <property type="entry name" value="EXPRESSED PROTEIN"/>
    <property type="match status" value="1"/>
</dbReference>
<accession>A0AAE0FC17</accession>
<evidence type="ECO:0000313" key="2">
    <source>
        <dbReference type="EMBL" id="KAK3256855.1"/>
    </source>
</evidence>
<sequence>MNNPSRTLRSAIVWWLIISFSLLDGARASAGWSALTAKLAAGKPVRILAAGTSVLGTTGGCTEAAAAVRPFCANCCGAGLFGVQHATQPDRGAGWLRHAFNVLNVTYPHRSHALVNVGMPGGTPSRFAGCLKKWVPEPALIDLWVLEFLPVMGDDSAKDLAQVETIVRAAWRSRHGAPPAILFVNFQRLCNFRRFPRALTDQLCGKLRVYQALLIKEQMSARHVTPSNVTPVTQKPLPPPPTAAPFAFREVRWIYRSRSSNERRLERLAKHYGASTFSVREALLPLLKEALPSDARAVSASMSDWTEDGVHPFEPHSRPHGAFSAALLGNLLAEHLQRTLQHSVSEPAPSTTAIPAPRHADASIIIGACYEFWQPYGDGPNVTMAYIRDRLHRLGWGFSGWPPVMKSQGFEYSEVSDDSRTKIKPGFQAQMPGDFIELKLNTLPESEGAGVSTSPFVSIGYLQSYAGMGKARWACLRGCTCQEGELEGLEPSDRVSITQMGGLCSKLLMTGPMRELLCAERGFDYTLYVNGNDRVVEMDE</sequence>
<name>A0AAE0FC17_9CHLO</name>
<dbReference type="Proteomes" id="UP001190700">
    <property type="component" value="Unassembled WGS sequence"/>
</dbReference>
<feature type="signal peptide" evidence="1">
    <location>
        <begin position="1"/>
        <end position="28"/>
    </location>
</feature>
<organism evidence="2 3">
    <name type="scientific">Cymbomonas tetramitiformis</name>
    <dbReference type="NCBI Taxonomy" id="36881"/>
    <lineage>
        <taxon>Eukaryota</taxon>
        <taxon>Viridiplantae</taxon>
        <taxon>Chlorophyta</taxon>
        <taxon>Pyramimonadophyceae</taxon>
        <taxon>Pyramimonadales</taxon>
        <taxon>Pyramimonadaceae</taxon>
        <taxon>Cymbomonas</taxon>
    </lineage>
</organism>
<proteinExistence type="predicted"/>